<proteinExistence type="predicted"/>
<reference evidence="2 3" key="1">
    <citation type="submission" date="2024-01" db="EMBL/GenBank/DDBJ databases">
        <title>Draft genome sequence of Gordonia sp. LSe1-13.</title>
        <authorList>
            <person name="Suphannarot A."/>
            <person name="Mingma R."/>
        </authorList>
    </citation>
    <scope>NUCLEOTIDE SEQUENCE [LARGE SCALE GENOMIC DNA]</scope>
    <source>
        <strain evidence="2 3">LSe1-13</strain>
    </source>
</reference>
<keyword evidence="1" id="KW-1133">Transmembrane helix</keyword>
<comment type="caution">
    <text evidence="2">The sequence shown here is derived from an EMBL/GenBank/DDBJ whole genome shotgun (WGS) entry which is preliminary data.</text>
</comment>
<evidence type="ECO:0000313" key="2">
    <source>
        <dbReference type="EMBL" id="MEE3848941.1"/>
    </source>
</evidence>
<keyword evidence="3" id="KW-1185">Reference proteome</keyword>
<evidence type="ECO:0000256" key="1">
    <source>
        <dbReference type="SAM" id="Phobius"/>
    </source>
</evidence>
<evidence type="ECO:0008006" key="4">
    <source>
        <dbReference type="Google" id="ProtNLM"/>
    </source>
</evidence>
<sequence>MITTQPAIRRVRGAVAGAASGISAIGAHAAAHGGLPGTRELTFLVAVCAAVGALVAAWRSPAAGRLAVLAGVLGGGQIAAHLSLAALAGGHGLMMSPPMAAAHAAAAVATAVTCRALESAVVVAITALIRVIRVLLSTAVTQVSGWTLRTACDVDRRPAIAVHATSGRRGPPYVWSRPILPA</sequence>
<feature type="transmembrane region" description="Helical" evidence="1">
    <location>
        <begin position="100"/>
        <end position="129"/>
    </location>
</feature>
<protein>
    <recommendedName>
        <fullName evidence="4">Integral membrane protein</fullName>
    </recommendedName>
</protein>
<feature type="transmembrane region" description="Helical" evidence="1">
    <location>
        <begin position="66"/>
        <end position="88"/>
    </location>
</feature>
<evidence type="ECO:0000313" key="3">
    <source>
        <dbReference type="Proteomes" id="UP001347146"/>
    </source>
</evidence>
<dbReference type="Proteomes" id="UP001347146">
    <property type="component" value="Unassembled WGS sequence"/>
</dbReference>
<organism evidence="2 3">
    <name type="scientific">Gordonia sesuvii</name>
    <dbReference type="NCBI Taxonomy" id="3116777"/>
    <lineage>
        <taxon>Bacteria</taxon>
        <taxon>Bacillati</taxon>
        <taxon>Actinomycetota</taxon>
        <taxon>Actinomycetes</taxon>
        <taxon>Mycobacteriales</taxon>
        <taxon>Gordoniaceae</taxon>
        <taxon>Gordonia</taxon>
    </lineage>
</organism>
<feature type="transmembrane region" description="Helical" evidence="1">
    <location>
        <begin position="41"/>
        <end position="59"/>
    </location>
</feature>
<keyword evidence="1" id="KW-0812">Transmembrane</keyword>
<dbReference type="RefSeq" id="WP_330430604.1">
    <property type="nucleotide sequence ID" value="NZ_JAZDUF010000001.1"/>
</dbReference>
<name>A0ABU7M8E1_9ACTN</name>
<feature type="transmembrane region" description="Helical" evidence="1">
    <location>
        <begin position="12"/>
        <end position="35"/>
    </location>
</feature>
<dbReference type="EMBL" id="JAZDUF010000001">
    <property type="protein sequence ID" value="MEE3848941.1"/>
    <property type="molecule type" value="Genomic_DNA"/>
</dbReference>
<accession>A0ABU7M8E1</accession>
<gene>
    <name evidence="2" type="ORF">VZC37_01250</name>
</gene>
<keyword evidence="1" id="KW-0472">Membrane</keyword>